<proteinExistence type="predicted"/>
<accession>A0AAT9GL21</accession>
<dbReference type="AlphaFoldDB" id="A0AAT9GL21"/>
<sequence>MKSALQSILAVIVIAVIFTSCSGGGPKEARFIPKSSSAVIVLDPGAMQDKLTKGGISVDTLLSRVFKNDSIDTKDKEKINEFRTNAGMNWQSQFFFFLSQKGNPSTPEGGTTVMNLMAGLTDATKFEAWLKKQDDLNKKTVVKEKDYSYLVAEDNTIISWSEKNVIVTIYNFSQQPTYDTVTMQFKIPEKKNVEAEMKEQVKVYYTQAKDASMAGVKEFTGMFKEKADGYAFTSSNSSLSALSMLPVSLPKVEELLKDNYSASTLSFEDGKIIAKSTTYTNPLVSNILKEYAGPTVNLSMIERYPSDKINGIVLASFNPEIFGGFLKQLEVEGLVNGMMEKTGFSVQDLYKSLKGEIAVIVSDLGSSQPEPQERNDEKEMTVKKPMGKMILNAPVGDKASFTKLMDKATELGYFNKEGNNYKSGDLMKAFGIFMVADDKNFVIASDSLTYTQYMSGNNKAVINTETLNRFKGKSTVIYFDIANTIGGFYNNGGDYNQSMKTAKETFKDIIGTSDNFDGKSIKGVFEVRMQNEKQNSLVTLTSLITDIAVDMRVAARRQKEMEEKMFPGGFPAIIRTN</sequence>
<dbReference type="PROSITE" id="PS51257">
    <property type="entry name" value="PROKAR_LIPOPROTEIN"/>
    <property type="match status" value="1"/>
</dbReference>
<dbReference type="EMBL" id="AP029612">
    <property type="protein sequence ID" value="BFG71387.1"/>
    <property type="molecule type" value="Genomic_DNA"/>
</dbReference>
<organism evidence="1">
    <name type="scientific">Sediminibacterium sp. KACHI17</name>
    <dbReference type="NCBI Taxonomy" id="1751071"/>
    <lineage>
        <taxon>Bacteria</taxon>
        <taxon>Pseudomonadati</taxon>
        <taxon>Bacteroidota</taxon>
        <taxon>Chitinophagia</taxon>
        <taxon>Chitinophagales</taxon>
        <taxon>Chitinophagaceae</taxon>
        <taxon>Sediminibacterium</taxon>
    </lineage>
</organism>
<evidence type="ECO:0000313" key="1">
    <source>
        <dbReference type="EMBL" id="BFG71387.1"/>
    </source>
</evidence>
<gene>
    <name evidence="1" type="ORF">KACHI17_22680</name>
</gene>
<reference evidence="1" key="1">
    <citation type="submission" date="2024-02" db="EMBL/GenBank/DDBJ databases">
        <title>Sediminibacterium planktonica sp. nov. and Sediminibacterium longus sp. nov., isolated from surface lake and river water.</title>
        <authorList>
            <person name="Watanabe K."/>
            <person name="Takemine S."/>
            <person name="Ishii Y."/>
            <person name="Ogata Y."/>
            <person name="Shindo C."/>
            <person name="Suda W."/>
        </authorList>
    </citation>
    <scope>NUCLEOTIDE SEQUENCE</scope>
    <source>
        <strain evidence="1">KACHI17</strain>
    </source>
</reference>
<dbReference type="RefSeq" id="WP_353549020.1">
    <property type="nucleotide sequence ID" value="NZ_AP029612.1"/>
</dbReference>
<name>A0AAT9GL21_9BACT</name>
<evidence type="ECO:0008006" key="2">
    <source>
        <dbReference type="Google" id="ProtNLM"/>
    </source>
</evidence>
<protein>
    <recommendedName>
        <fullName evidence="2">DUF4836 family protein</fullName>
    </recommendedName>
</protein>